<dbReference type="PANTHER" id="PTHR10587:SF80">
    <property type="entry name" value="CHITOOLIGOSACCHARIDE DEACETYLASE"/>
    <property type="match status" value="1"/>
</dbReference>
<dbReference type="CDD" id="cd10950">
    <property type="entry name" value="CE4_BsYlxY_like"/>
    <property type="match status" value="1"/>
</dbReference>
<comment type="caution">
    <text evidence="2">The sequence shown here is derived from an EMBL/GenBank/DDBJ whole genome shotgun (WGS) entry which is preliminary data.</text>
</comment>
<dbReference type="Proteomes" id="UP001596142">
    <property type="component" value="Unassembled WGS sequence"/>
</dbReference>
<proteinExistence type="predicted"/>
<dbReference type="NCBIfam" id="TIGR02873">
    <property type="entry name" value="spore_ylxY"/>
    <property type="match status" value="1"/>
</dbReference>
<dbReference type="PANTHER" id="PTHR10587">
    <property type="entry name" value="GLYCOSYL TRANSFERASE-RELATED"/>
    <property type="match status" value="1"/>
</dbReference>
<evidence type="ECO:0000313" key="2">
    <source>
        <dbReference type="EMBL" id="MFC5712101.1"/>
    </source>
</evidence>
<dbReference type="PROSITE" id="PS51677">
    <property type="entry name" value="NODB"/>
    <property type="match status" value="1"/>
</dbReference>
<evidence type="ECO:0000313" key="3">
    <source>
        <dbReference type="Proteomes" id="UP001596142"/>
    </source>
</evidence>
<dbReference type="Pfam" id="PF01522">
    <property type="entry name" value="Polysacc_deac_1"/>
    <property type="match status" value="1"/>
</dbReference>
<gene>
    <name evidence="2" type="ORF">ACFPU1_04865</name>
</gene>
<dbReference type="InterPro" id="IPR011330">
    <property type="entry name" value="Glyco_hydro/deAcase_b/a-brl"/>
</dbReference>
<dbReference type="InterPro" id="IPR002509">
    <property type="entry name" value="NODB_dom"/>
</dbReference>
<dbReference type="EMBL" id="JBHSOZ010000003">
    <property type="protein sequence ID" value="MFC5712101.1"/>
    <property type="molecule type" value="Genomic_DNA"/>
</dbReference>
<dbReference type="SUPFAM" id="SSF88713">
    <property type="entry name" value="Glycoside hydrolase/deacetylase"/>
    <property type="match status" value="1"/>
</dbReference>
<accession>A0ABW0YK47</accession>
<dbReference type="RefSeq" id="WP_385939142.1">
    <property type="nucleotide sequence ID" value="NZ_JBHSOZ010000003.1"/>
</dbReference>
<keyword evidence="3" id="KW-1185">Reference proteome</keyword>
<dbReference type="Gene3D" id="3.20.20.370">
    <property type="entry name" value="Glycoside hydrolase/deacetylase"/>
    <property type="match status" value="1"/>
</dbReference>
<protein>
    <submittedName>
        <fullName evidence="2">Polysaccharide deacetylase family protein</fullName>
    </submittedName>
</protein>
<dbReference type="InterPro" id="IPR050248">
    <property type="entry name" value="Polysacc_deacetylase_ArnD"/>
</dbReference>
<name>A0ABW0YK47_9BACI</name>
<organism evidence="2 3">
    <name type="scientific">Thalassorhabdus alkalitolerans</name>
    <dbReference type="NCBI Taxonomy" id="2282697"/>
    <lineage>
        <taxon>Bacteria</taxon>
        <taxon>Bacillati</taxon>
        <taxon>Bacillota</taxon>
        <taxon>Bacilli</taxon>
        <taxon>Bacillales</taxon>
        <taxon>Bacillaceae</taxon>
        <taxon>Thalassorhabdus</taxon>
    </lineage>
</organism>
<evidence type="ECO:0000259" key="1">
    <source>
        <dbReference type="PROSITE" id="PS51677"/>
    </source>
</evidence>
<sequence>MRKRFILIQLFVFAIIGVISYSAVYNPFSTEYIQEVKQEARMASTTMQQPLYEQIQEAAEQYNEPAVDAVVDKVWKAVPGYNGRVVDIEASYKKMNQKGQFDKGLLVFKEESPKVHLSDLPPTPIYKGNSQKPMVAFLVNVAWGNEYLPDMLKTFQKHNVKATFFLDGSWVKNNPKLAKMILEEGHEIGNHAYSHPDLKQMSNERIHEEILKTNETIQAALDVKPRWFAPPSGSYRQDVVDIAHEHGMGTIMWTLDTIDWKSPEPSSMAARIVKDSHPGAMILMHPTGASRDGLESMITGMKEKGLKIGTVSRLVDEGRVQ</sequence>
<reference evidence="3" key="1">
    <citation type="journal article" date="2019" name="Int. J. Syst. Evol. Microbiol.">
        <title>The Global Catalogue of Microorganisms (GCM) 10K type strain sequencing project: providing services to taxonomists for standard genome sequencing and annotation.</title>
        <authorList>
            <consortium name="The Broad Institute Genomics Platform"/>
            <consortium name="The Broad Institute Genome Sequencing Center for Infectious Disease"/>
            <person name="Wu L."/>
            <person name="Ma J."/>
        </authorList>
    </citation>
    <scope>NUCLEOTIDE SEQUENCE [LARGE SCALE GENOMIC DNA]</scope>
    <source>
        <strain evidence="3">CECT 7184</strain>
    </source>
</reference>
<feature type="domain" description="NodB homology" evidence="1">
    <location>
        <begin position="133"/>
        <end position="309"/>
    </location>
</feature>
<dbReference type="InterPro" id="IPR014228">
    <property type="entry name" value="Spore_polysacc_deacetyl_YlxY"/>
</dbReference>